<comment type="pathway">
    <text evidence="1">Lipid metabolism; fatty acid biosynthesis.</text>
</comment>
<keyword evidence="3 10" id="KW-0444">Lipid biosynthesis</keyword>
<dbReference type="EC" id="1.3.1.9" evidence="10"/>
<evidence type="ECO:0000256" key="4">
    <source>
        <dbReference type="ARBA" id="ARBA00022832"/>
    </source>
</evidence>
<dbReference type="Proteomes" id="UP000198889">
    <property type="component" value="Unassembled WGS sequence"/>
</dbReference>
<organism evidence="13 14">
    <name type="scientific">Ancylobacter rudongensis</name>
    <dbReference type="NCBI Taxonomy" id="177413"/>
    <lineage>
        <taxon>Bacteria</taxon>
        <taxon>Pseudomonadati</taxon>
        <taxon>Pseudomonadota</taxon>
        <taxon>Alphaproteobacteria</taxon>
        <taxon>Hyphomicrobiales</taxon>
        <taxon>Xanthobacteraceae</taxon>
        <taxon>Ancylobacter</taxon>
    </lineage>
</organism>
<reference evidence="14" key="1">
    <citation type="submission" date="2016-10" db="EMBL/GenBank/DDBJ databases">
        <authorList>
            <person name="Varghese N."/>
            <person name="Submissions S."/>
        </authorList>
    </citation>
    <scope>NUCLEOTIDE SEQUENCE [LARGE SCALE GENOMIC DNA]</scope>
    <source>
        <strain evidence="14">CGMCC 1.1761</strain>
    </source>
</reference>
<dbReference type="InterPro" id="IPR014358">
    <property type="entry name" value="Enoyl-ACP_Rdtase_NADH"/>
</dbReference>
<dbReference type="STRING" id="177413.SAMN05660859_1802"/>
<feature type="binding site" evidence="12">
    <location>
        <position position="162"/>
    </location>
    <ligand>
        <name>NAD(+)</name>
        <dbReference type="ChEBI" id="CHEBI:57540"/>
    </ligand>
</feature>
<keyword evidence="4" id="KW-0276">Fatty acid metabolism</keyword>
<gene>
    <name evidence="13" type="ORF">SAMN05660859_1802</name>
</gene>
<evidence type="ECO:0000256" key="12">
    <source>
        <dbReference type="PIRSR" id="PIRSR000094-3"/>
    </source>
</evidence>
<dbReference type="RefSeq" id="WP_091438117.1">
    <property type="nucleotide sequence ID" value="NZ_FMTP01000002.1"/>
</dbReference>
<evidence type="ECO:0000256" key="9">
    <source>
        <dbReference type="ARBA" id="ARBA00048572"/>
    </source>
</evidence>
<dbReference type="CDD" id="cd05372">
    <property type="entry name" value="ENR_SDR"/>
    <property type="match status" value="1"/>
</dbReference>
<evidence type="ECO:0000256" key="2">
    <source>
        <dbReference type="ARBA" id="ARBA00009233"/>
    </source>
</evidence>
<feature type="binding site" evidence="12">
    <location>
        <begin position="19"/>
        <end position="20"/>
    </location>
    <ligand>
        <name>NAD(+)</name>
        <dbReference type="ChEBI" id="CHEBI:57540"/>
    </ligand>
</feature>
<evidence type="ECO:0000313" key="14">
    <source>
        <dbReference type="Proteomes" id="UP000198889"/>
    </source>
</evidence>
<accession>A0A1G4RPS6</accession>
<dbReference type="Gene3D" id="1.10.8.400">
    <property type="entry name" value="Enoyl acyl carrier protein reductase"/>
    <property type="match status" value="1"/>
</dbReference>
<keyword evidence="14" id="KW-1185">Reference proteome</keyword>
<dbReference type="GO" id="GO:0004318">
    <property type="term" value="F:enoyl-[acyl-carrier-protein] reductase (NADH) activity"/>
    <property type="evidence" value="ECO:0007669"/>
    <property type="project" value="UniProtKB-EC"/>
</dbReference>
<dbReference type="UniPathway" id="UPA00094"/>
<name>A0A1G4RPS6_9HYPH</name>
<evidence type="ECO:0000256" key="8">
    <source>
        <dbReference type="ARBA" id="ARBA00023160"/>
    </source>
</evidence>
<comment type="similarity">
    <text evidence="2 10">Belongs to the short-chain dehydrogenases/reductases (SDR) family. FabI subfamily.</text>
</comment>
<comment type="catalytic activity">
    <reaction evidence="9 10">
        <text>a 2,3-saturated acyl-[ACP] + NAD(+) = a (2E)-enoyl-[ACP] + NADH + H(+)</text>
        <dbReference type="Rhea" id="RHEA:10240"/>
        <dbReference type="Rhea" id="RHEA-COMP:9925"/>
        <dbReference type="Rhea" id="RHEA-COMP:9926"/>
        <dbReference type="ChEBI" id="CHEBI:15378"/>
        <dbReference type="ChEBI" id="CHEBI:57540"/>
        <dbReference type="ChEBI" id="CHEBI:57945"/>
        <dbReference type="ChEBI" id="CHEBI:78784"/>
        <dbReference type="ChEBI" id="CHEBI:78785"/>
        <dbReference type="EC" id="1.3.1.9"/>
    </reaction>
</comment>
<dbReference type="Pfam" id="PF13561">
    <property type="entry name" value="adh_short_C2"/>
    <property type="match status" value="1"/>
</dbReference>
<dbReference type="SUPFAM" id="SSF51735">
    <property type="entry name" value="NAD(P)-binding Rossmann-fold domains"/>
    <property type="match status" value="1"/>
</dbReference>
<dbReference type="PIRSF" id="PIRSF000094">
    <property type="entry name" value="Enoyl-ACP_rdct"/>
    <property type="match status" value="1"/>
</dbReference>
<feature type="binding site" evidence="12">
    <location>
        <position position="13"/>
    </location>
    <ligand>
        <name>NAD(+)</name>
        <dbReference type="ChEBI" id="CHEBI:57540"/>
    </ligand>
</feature>
<evidence type="ECO:0000256" key="11">
    <source>
        <dbReference type="PIRSR" id="PIRSR000094-1"/>
    </source>
</evidence>
<dbReference type="PANTHER" id="PTHR43159">
    <property type="entry name" value="ENOYL-[ACYL-CARRIER-PROTEIN] REDUCTASE"/>
    <property type="match status" value="1"/>
</dbReference>
<dbReference type="InterPro" id="IPR036291">
    <property type="entry name" value="NAD(P)-bd_dom_sf"/>
</dbReference>
<feature type="binding site" evidence="12">
    <location>
        <position position="92"/>
    </location>
    <ligand>
        <name>NAD(+)</name>
        <dbReference type="ChEBI" id="CHEBI:57540"/>
    </ligand>
</feature>
<proteinExistence type="inferred from homology"/>
<dbReference type="FunFam" id="1.10.8.400:FF:000001">
    <property type="entry name" value="Enoyl-[acyl-carrier-protein] reductase [NADH]"/>
    <property type="match status" value="1"/>
</dbReference>
<feature type="binding site" evidence="12">
    <location>
        <position position="40"/>
    </location>
    <ligand>
        <name>NAD(+)</name>
        <dbReference type="ChEBI" id="CHEBI:57540"/>
    </ligand>
</feature>
<dbReference type="PRINTS" id="PR00081">
    <property type="entry name" value="GDHRDH"/>
</dbReference>
<feature type="active site" description="Proton acceptor" evidence="11">
    <location>
        <position position="155"/>
    </location>
</feature>
<dbReference type="AlphaFoldDB" id="A0A1G4RPS6"/>
<evidence type="ECO:0000256" key="7">
    <source>
        <dbReference type="ARBA" id="ARBA00023098"/>
    </source>
</evidence>
<evidence type="ECO:0000256" key="10">
    <source>
        <dbReference type="PIRNR" id="PIRNR000094"/>
    </source>
</evidence>
<keyword evidence="8 10" id="KW-0275">Fatty acid biosynthesis</keyword>
<sequence>MSLMQGKRGLIMGVANDHSIAWGIARTLAAQGAELAFTYQGEALGRRVKPLAQSLGSDTLLPCDVEDLASVDAVFAALKEKWGTLDFLVHAIGFSDKNELKGLYADTTRANFTRTMVISCFSFTELAKRAAPLMTDGGSLITLTYGGSTRVMPNYNVMGVAKAALEASVRYLAADYGPQGVRVNAISAGPIRTLAGAGIADARLMFNYQKRHAPLRRTVSIDEVGGAALYLLSDLSTGVTGEVHFVDSGYNIISMPHPDALKTIEDAEERAAGEAAE</sequence>
<dbReference type="PANTHER" id="PTHR43159:SF2">
    <property type="entry name" value="ENOYL-[ACYL-CARRIER-PROTEIN] REDUCTASE [NADH], CHLOROPLASTIC"/>
    <property type="match status" value="1"/>
</dbReference>
<keyword evidence="6 10" id="KW-0520">NAD</keyword>
<evidence type="ECO:0000256" key="5">
    <source>
        <dbReference type="ARBA" id="ARBA00023002"/>
    </source>
</evidence>
<feature type="binding site" evidence="12">
    <location>
        <begin position="191"/>
        <end position="195"/>
    </location>
    <ligand>
        <name>NAD(+)</name>
        <dbReference type="ChEBI" id="CHEBI:57540"/>
    </ligand>
</feature>
<protein>
    <recommendedName>
        <fullName evidence="10">Enoyl-[acyl-carrier-protein] reductase [NADH]</fullName>
        <ecNumber evidence="10">1.3.1.9</ecNumber>
    </recommendedName>
</protein>
<dbReference type="Gene3D" id="3.40.50.720">
    <property type="entry name" value="NAD(P)-binding Rossmann-like Domain"/>
    <property type="match status" value="1"/>
</dbReference>
<dbReference type="NCBIfam" id="NF005078">
    <property type="entry name" value="PRK06505.1"/>
    <property type="match status" value="1"/>
</dbReference>
<dbReference type="FunFam" id="3.40.50.720:FF:000054">
    <property type="entry name" value="Enoyl-[acyl-carrier-protein] reductase [NADH]"/>
    <property type="match status" value="1"/>
</dbReference>
<evidence type="ECO:0000313" key="13">
    <source>
        <dbReference type="EMBL" id="SCW58681.1"/>
    </source>
</evidence>
<dbReference type="EMBL" id="FMTP01000002">
    <property type="protein sequence ID" value="SCW58681.1"/>
    <property type="molecule type" value="Genomic_DNA"/>
</dbReference>
<dbReference type="InterPro" id="IPR002347">
    <property type="entry name" value="SDR_fam"/>
</dbReference>
<evidence type="ECO:0000256" key="3">
    <source>
        <dbReference type="ARBA" id="ARBA00022516"/>
    </source>
</evidence>
<dbReference type="GO" id="GO:0006633">
    <property type="term" value="P:fatty acid biosynthetic process"/>
    <property type="evidence" value="ECO:0007669"/>
    <property type="project" value="UniProtKB-UniPathway"/>
</dbReference>
<keyword evidence="5 10" id="KW-0560">Oxidoreductase</keyword>
<feature type="binding site" evidence="12">
    <location>
        <begin position="64"/>
        <end position="65"/>
    </location>
    <ligand>
        <name>NAD(+)</name>
        <dbReference type="ChEBI" id="CHEBI:57540"/>
    </ligand>
</feature>
<keyword evidence="7" id="KW-0443">Lipid metabolism</keyword>
<evidence type="ECO:0000256" key="1">
    <source>
        <dbReference type="ARBA" id="ARBA00005194"/>
    </source>
</evidence>
<feature type="active site" description="Proton acceptor" evidence="11">
    <location>
        <position position="145"/>
    </location>
</feature>
<evidence type="ECO:0000256" key="6">
    <source>
        <dbReference type="ARBA" id="ARBA00023027"/>
    </source>
</evidence>